<dbReference type="InterPro" id="IPR028098">
    <property type="entry name" value="Glyco_trans_4-like_N"/>
</dbReference>
<name>A0A3M8C7P6_9BACL</name>
<dbReference type="InterPro" id="IPR050194">
    <property type="entry name" value="Glycosyltransferase_grp1"/>
</dbReference>
<evidence type="ECO:0000259" key="2">
    <source>
        <dbReference type="Pfam" id="PF13439"/>
    </source>
</evidence>
<dbReference type="GO" id="GO:0016757">
    <property type="term" value="F:glycosyltransferase activity"/>
    <property type="evidence" value="ECO:0007669"/>
    <property type="project" value="InterPro"/>
</dbReference>
<evidence type="ECO:0000313" key="3">
    <source>
        <dbReference type="EMBL" id="RNB71609.1"/>
    </source>
</evidence>
<keyword evidence="3" id="KW-0808">Transferase</keyword>
<keyword evidence="4" id="KW-1185">Reference proteome</keyword>
<feature type="domain" description="Glycosyl transferase family 1" evidence="1">
    <location>
        <begin position="185"/>
        <end position="355"/>
    </location>
</feature>
<dbReference type="OrthoDB" id="9804196at2"/>
<dbReference type="InterPro" id="IPR001296">
    <property type="entry name" value="Glyco_trans_1"/>
</dbReference>
<dbReference type="SUPFAM" id="SSF53756">
    <property type="entry name" value="UDP-Glycosyltransferase/glycogen phosphorylase"/>
    <property type="match status" value="1"/>
</dbReference>
<organism evidence="3 4">
    <name type="scientific">Brevibacillus invocatus</name>
    <dbReference type="NCBI Taxonomy" id="173959"/>
    <lineage>
        <taxon>Bacteria</taxon>
        <taxon>Bacillati</taxon>
        <taxon>Bacillota</taxon>
        <taxon>Bacilli</taxon>
        <taxon>Bacillales</taxon>
        <taxon>Paenibacillaceae</taxon>
        <taxon>Brevibacillus</taxon>
    </lineage>
</organism>
<proteinExistence type="predicted"/>
<protein>
    <submittedName>
        <fullName evidence="3">Glycosyltransferase</fullName>
    </submittedName>
</protein>
<sequence>MSKLRVLHVIGGGEFGGAEQHILNLVSTFPAEEVEVAVVCFYDALFASELRKAGIQVLTLDQFGRFDLRLLRALRKTFQDFQPTIIHTHGIKANFFSRLASRALGIPLVTTVHSSLRYDYAGALAYAIVSLMERGTRLWNRHYIAISEAIAEILRSQGVPAKQISVIYNGTDLTPYRQTQLRESDRDRLRKEWNIPDDAFLFGTVARFVPVKGLPYLIDAFAQLLAESDADLSHAPYLVMVGDGSDRPLLEDKVRELGLESRVRFAGFRQDIPACLHACDGFVHSSIYEGLGYTIIEAMASEVPVVASHVGGVKEFVFHDQTGLIVQPGDVQGLTREMKRLLESSELRNKLADNALENVERTFTIEQMTKQIIALYKKLLT</sequence>
<dbReference type="Gene3D" id="3.40.50.2000">
    <property type="entry name" value="Glycogen Phosphorylase B"/>
    <property type="match status" value="2"/>
</dbReference>
<gene>
    <name evidence="3" type="ORF">EDM52_15345</name>
</gene>
<feature type="domain" description="Glycosyltransferase subfamily 4-like N-terminal" evidence="2">
    <location>
        <begin position="15"/>
        <end position="173"/>
    </location>
</feature>
<evidence type="ECO:0000313" key="4">
    <source>
        <dbReference type="Proteomes" id="UP000282028"/>
    </source>
</evidence>
<accession>A0A3M8C7P6</accession>
<dbReference type="AlphaFoldDB" id="A0A3M8C7P6"/>
<dbReference type="Pfam" id="PF13439">
    <property type="entry name" value="Glyco_transf_4"/>
    <property type="match status" value="1"/>
</dbReference>
<dbReference type="EMBL" id="RHHR01000028">
    <property type="protein sequence ID" value="RNB71609.1"/>
    <property type="molecule type" value="Genomic_DNA"/>
</dbReference>
<dbReference type="RefSeq" id="WP_122909850.1">
    <property type="nucleotide sequence ID" value="NZ_CBCSBE010000007.1"/>
</dbReference>
<comment type="caution">
    <text evidence="3">The sequence shown here is derived from an EMBL/GenBank/DDBJ whole genome shotgun (WGS) entry which is preliminary data.</text>
</comment>
<dbReference type="Proteomes" id="UP000282028">
    <property type="component" value="Unassembled WGS sequence"/>
</dbReference>
<evidence type="ECO:0000259" key="1">
    <source>
        <dbReference type="Pfam" id="PF00534"/>
    </source>
</evidence>
<dbReference type="Pfam" id="PF00534">
    <property type="entry name" value="Glycos_transf_1"/>
    <property type="match status" value="1"/>
</dbReference>
<dbReference type="PANTHER" id="PTHR45947">
    <property type="entry name" value="SULFOQUINOVOSYL TRANSFERASE SQD2"/>
    <property type="match status" value="1"/>
</dbReference>
<reference evidence="3 4" key="1">
    <citation type="submission" date="2018-10" db="EMBL/GenBank/DDBJ databases">
        <title>Phylogenomics of Brevibacillus.</title>
        <authorList>
            <person name="Dunlap C."/>
        </authorList>
    </citation>
    <scope>NUCLEOTIDE SEQUENCE [LARGE SCALE GENOMIC DNA]</scope>
    <source>
        <strain evidence="3 4">JCM 12215</strain>
    </source>
</reference>
<dbReference type="PANTHER" id="PTHR45947:SF3">
    <property type="entry name" value="SULFOQUINOVOSYL TRANSFERASE SQD2"/>
    <property type="match status" value="1"/>
</dbReference>